<dbReference type="CDD" id="cd03311">
    <property type="entry name" value="CIMS_C_terminal_like"/>
    <property type="match status" value="1"/>
</dbReference>
<dbReference type="SUPFAM" id="SSF51726">
    <property type="entry name" value="UROD/MetE-like"/>
    <property type="match status" value="2"/>
</dbReference>
<evidence type="ECO:0000313" key="18">
    <source>
        <dbReference type="Proteomes" id="UP001634007"/>
    </source>
</evidence>
<proteinExistence type="inferred from homology"/>
<evidence type="ECO:0000256" key="4">
    <source>
        <dbReference type="ARBA" id="ARBA00012034"/>
    </source>
</evidence>
<dbReference type="InterPro" id="IPR013215">
    <property type="entry name" value="Cbl-indep_Met_Synth_N"/>
</dbReference>
<keyword evidence="18" id="KW-1185">Reference proteome</keyword>
<evidence type="ECO:0000256" key="14">
    <source>
        <dbReference type="PIRSR" id="PIRSR000382-3"/>
    </source>
</evidence>
<dbReference type="Gene3D" id="3.20.20.210">
    <property type="match status" value="2"/>
</dbReference>
<comment type="similarity">
    <text evidence="3">Belongs to the vitamin-B12 independent methionine synthase family.</text>
</comment>
<keyword evidence="6" id="KW-0028">Amino-acid biosynthesis</keyword>
<evidence type="ECO:0000256" key="3">
    <source>
        <dbReference type="ARBA" id="ARBA00009553"/>
    </source>
</evidence>
<feature type="binding site" evidence="12">
    <location>
        <position position="567"/>
    </location>
    <ligand>
        <name>5-methyltetrahydropteroyltri-L-glutamate</name>
        <dbReference type="ChEBI" id="CHEBI:58207"/>
    </ligand>
</feature>
<dbReference type="HAMAP" id="MF_00172">
    <property type="entry name" value="Meth_synth"/>
    <property type="match status" value="1"/>
</dbReference>
<dbReference type="GO" id="GO:0032259">
    <property type="term" value="P:methylation"/>
    <property type="evidence" value="ECO:0007669"/>
    <property type="project" value="UniProtKB-KW"/>
</dbReference>
<name>A0ABD3IV10_EUCGL</name>
<evidence type="ECO:0000256" key="6">
    <source>
        <dbReference type="ARBA" id="ARBA00022605"/>
    </source>
</evidence>
<feature type="binding site" evidence="12">
    <location>
        <position position="605"/>
    </location>
    <ligand>
        <name>L-methionine</name>
        <dbReference type="ChEBI" id="CHEBI:57844"/>
    </ligand>
</feature>
<dbReference type="PANTHER" id="PTHR30519">
    <property type="entry name" value="5-METHYLTETRAHYDROPTEROYLTRIGLUTAMATE--HOMOCYSTEINE METHYLTRANSFERASE"/>
    <property type="match status" value="1"/>
</dbReference>
<reference evidence="17 18" key="1">
    <citation type="submission" date="2024-11" db="EMBL/GenBank/DDBJ databases">
        <title>Chromosome-level genome assembly of Eucalyptus globulus Labill. provides insights into its genome evolution.</title>
        <authorList>
            <person name="Li X."/>
        </authorList>
    </citation>
    <scope>NUCLEOTIDE SEQUENCE [LARGE SCALE GENOMIC DNA]</scope>
    <source>
        <strain evidence="17">CL2024</strain>
        <tissue evidence="17">Fresh tender leaves</tissue>
    </source>
</reference>
<dbReference type="GO" id="GO:0008705">
    <property type="term" value="F:methionine synthase activity"/>
    <property type="evidence" value="ECO:0007669"/>
    <property type="project" value="UniProtKB-ARBA"/>
</dbReference>
<gene>
    <name evidence="17" type="ORF">ACJRO7_003577</name>
</gene>
<evidence type="ECO:0000256" key="2">
    <source>
        <dbReference type="ARBA" id="ARBA00004681"/>
    </source>
</evidence>
<dbReference type="AlphaFoldDB" id="A0ABD3IV10"/>
<keyword evidence="9 13" id="KW-0862">Zinc</keyword>
<evidence type="ECO:0000259" key="16">
    <source>
        <dbReference type="Pfam" id="PF08267"/>
    </source>
</evidence>
<feature type="binding site" evidence="13">
    <location>
        <position position="658"/>
    </location>
    <ligand>
        <name>Zn(2+)</name>
        <dbReference type="ChEBI" id="CHEBI:29105"/>
        <label>2</label>
    </ligand>
</feature>
<evidence type="ECO:0000256" key="11">
    <source>
        <dbReference type="ARBA" id="ARBA00048690"/>
    </source>
</evidence>
<comment type="cofactor">
    <cofactor evidence="13">
        <name>Zn(2+)</name>
        <dbReference type="ChEBI" id="CHEBI:29105"/>
    </cofactor>
    <text evidence="13">Binds 2 Zn(2+) ions per subunit.</text>
</comment>
<keyword evidence="5" id="KW-0489">Methyltransferase</keyword>
<keyword evidence="8 13" id="KW-0479">Metal-binding</keyword>
<accession>A0ABD3IV10</accession>
<dbReference type="CDD" id="cd03312">
    <property type="entry name" value="CIMS_N_terminal_like"/>
    <property type="match status" value="1"/>
</dbReference>
<comment type="pathway">
    <text evidence="2">Amino-acid biosynthesis; L-methionine biosynthesis via de novo pathway; L-methionine from L-homocysteine (MetE route): step 1/1.</text>
</comment>
<dbReference type="InterPro" id="IPR006276">
    <property type="entry name" value="Cobalamin-indep_Met_synthase"/>
</dbReference>
<feature type="active site" description="Proton donor" evidence="14">
    <location>
        <position position="701"/>
    </location>
</feature>
<comment type="caution">
    <text evidence="17">The sequence shown here is derived from an EMBL/GenBank/DDBJ whole genome shotgun (WGS) entry which is preliminary data.</text>
</comment>
<evidence type="ECO:0000313" key="17">
    <source>
        <dbReference type="EMBL" id="KAL3718467.1"/>
    </source>
</evidence>
<dbReference type="EMBL" id="JBJKBG010000010">
    <property type="protein sequence ID" value="KAL3718467.1"/>
    <property type="molecule type" value="Genomic_DNA"/>
</dbReference>
<dbReference type="FunFam" id="3.20.20.210:FF:000002">
    <property type="entry name" value="5-methyltetrahydropteroyltriglutamate--homocysteine methyltransferase"/>
    <property type="match status" value="1"/>
</dbReference>
<evidence type="ECO:0000256" key="5">
    <source>
        <dbReference type="ARBA" id="ARBA00022603"/>
    </source>
</evidence>
<feature type="binding site" evidence="12">
    <location>
        <position position="490"/>
    </location>
    <ligand>
        <name>L-methionine</name>
        <dbReference type="ChEBI" id="CHEBI:57844"/>
    </ligand>
</feature>
<organism evidence="17 18">
    <name type="scientific">Eucalyptus globulus</name>
    <name type="common">Tasmanian blue gum</name>
    <dbReference type="NCBI Taxonomy" id="34317"/>
    <lineage>
        <taxon>Eukaryota</taxon>
        <taxon>Viridiplantae</taxon>
        <taxon>Streptophyta</taxon>
        <taxon>Embryophyta</taxon>
        <taxon>Tracheophyta</taxon>
        <taxon>Spermatophyta</taxon>
        <taxon>Magnoliopsida</taxon>
        <taxon>eudicotyledons</taxon>
        <taxon>Gunneridae</taxon>
        <taxon>Pentapetalae</taxon>
        <taxon>rosids</taxon>
        <taxon>malvids</taxon>
        <taxon>Myrtales</taxon>
        <taxon>Myrtaceae</taxon>
        <taxon>Myrtoideae</taxon>
        <taxon>Eucalypteae</taxon>
        <taxon>Eucalyptus</taxon>
    </lineage>
</organism>
<evidence type="ECO:0000256" key="7">
    <source>
        <dbReference type="ARBA" id="ARBA00022679"/>
    </source>
</evidence>
<feature type="binding site" evidence="13">
    <location>
        <position position="647"/>
    </location>
    <ligand>
        <name>Zn(2+)</name>
        <dbReference type="ChEBI" id="CHEBI:29105"/>
        <label>1</label>
        <note>catalytic</note>
    </ligand>
</feature>
<evidence type="ECO:0000256" key="10">
    <source>
        <dbReference type="ARBA" id="ARBA00023167"/>
    </source>
</evidence>
<evidence type="ECO:0000256" key="1">
    <source>
        <dbReference type="ARBA" id="ARBA00002777"/>
    </source>
</evidence>
<dbReference type="EC" id="2.1.1.14" evidence="4"/>
<dbReference type="Pfam" id="PF01717">
    <property type="entry name" value="Meth_synt_2"/>
    <property type="match status" value="1"/>
</dbReference>
<comment type="catalytic activity">
    <reaction evidence="11">
        <text>5-methyltetrahydropteroyltri-L-glutamate + L-homocysteine = tetrahydropteroyltri-L-glutamate + L-methionine</text>
        <dbReference type="Rhea" id="RHEA:21196"/>
        <dbReference type="ChEBI" id="CHEBI:57844"/>
        <dbReference type="ChEBI" id="CHEBI:58140"/>
        <dbReference type="ChEBI" id="CHEBI:58199"/>
        <dbReference type="ChEBI" id="CHEBI:58207"/>
        <dbReference type="EC" id="2.1.1.14"/>
    </reaction>
</comment>
<dbReference type="PIRSF" id="PIRSF000382">
    <property type="entry name" value="MeTrfase_B12_ind"/>
    <property type="match status" value="1"/>
</dbReference>
<dbReference type="NCBIfam" id="NF003556">
    <property type="entry name" value="PRK05222.1"/>
    <property type="match status" value="1"/>
</dbReference>
<feature type="binding site" evidence="13">
    <location>
        <position position="671"/>
    </location>
    <ligand>
        <name>Zn(2+)</name>
        <dbReference type="ChEBI" id="CHEBI:29105"/>
        <label>1</label>
        <note>catalytic</note>
    </ligand>
</feature>
<evidence type="ECO:0000256" key="12">
    <source>
        <dbReference type="PIRSR" id="PIRSR000382-1"/>
    </source>
</evidence>
<dbReference type="GO" id="GO:0003871">
    <property type="term" value="F:5-methyltetrahydropteroyltriglutamate-homocysteine S-methyltransferase activity"/>
    <property type="evidence" value="ECO:0007669"/>
    <property type="project" value="UniProtKB-EC"/>
</dbReference>
<dbReference type="GO" id="GO:0046872">
    <property type="term" value="F:metal ion binding"/>
    <property type="evidence" value="ECO:0007669"/>
    <property type="project" value="UniProtKB-KW"/>
</dbReference>
<feature type="binding site" evidence="12">
    <location>
        <begin position="521"/>
        <end position="522"/>
    </location>
    <ligand>
        <name>5-methyltetrahydropteroyltri-L-glutamate</name>
        <dbReference type="ChEBI" id="CHEBI:58207"/>
    </ligand>
</feature>
<feature type="binding site" evidence="13">
    <location>
        <position position="733"/>
    </location>
    <ligand>
        <name>Zn(2+)</name>
        <dbReference type="ChEBI" id="CHEBI:29105"/>
        <label>1</label>
        <note>catalytic</note>
    </ligand>
</feature>
<dbReference type="NCBIfam" id="TIGR01371">
    <property type="entry name" value="met_syn_B12ind"/>
    <property type="match status" value="1"/>
</dbReference>
<sequence length="765" mass="84599">MASHIVGYPRMGPKRELKFALESFWDGKSSAEELQKVAADLRASIWKQMASAGIKYIPSNTFSYYDQVLDTTAMVGAVPPRYGWNGGEIEFDTYFSMARGNASVPAMEMTKWFDTNYHYIVPELGPDVKFSYASHKAVDEFKEARALGVDTVPVLVGPVSYLLLSKPAKGVEKSFSLLSLIGKIVPIYREVIAELKAAGATWIQFDEPTLVKDLDSHQLQAFTHAYSELESSLSGLSILIETYFADVPAEAYKTLTSLKGIAGFGFDLVRGTKTLDLVKGGFPSGKYLFAGVVDGRNIWANDLVSSLKTLQALEGVVGKDKVVVSTSCSLLHTAVDLLNETKLDKEIKSWLAFAAQKVVEVNALAQALFGLKDETVFSANAAALASRKSSPRVTNEAVQKAAAALKGSDHHRATNVSARLDAQQKKLNLPILPTTTTGSFPQTMELRKVRREYKAKKISEDDYVKAIKEEISKVVKLQEELDIDVLVHGEPERNDMVEYFGEQLSGFAFTVNGWVQSYGSRCVKPPIIYGDVSRPKAMTVFWSSMAQSMTKRPMKGMLTGPVTILNWSFVRNDQPRFETCYQIALAIKDEVEDLEKAGVTVIQIDEAALREGLPLRKSEQAFYLDWAVHSFRITNCGVKDTTQIHTHMCYSNFNDIIHSIINIDSDVITIENSRSDEKLLSVFREGVKYGAGIGPGVYDIHSPRIPSTEEIADRINKMLAVLESNILWVNPDCGLKTRKYSEVKPALSNMVAAAKLLRTQLASAK</sequence>
<dbReference type="Proteomes" id="UP001634007">
    <property type="component" value="Unassembled WGS sequence"/>
</dbReference>
<dbReference type="FunFam" id="3.20.20.210:FF:000003">
    <property type="entry name" value="5-methyltetrahydropteroyltriglutamate--homocysteine methyltransferase"/>
    <property type="match status" value="1"/>
</dbReference>
<feature type="binding site" evidence="12">
    <location>
        <position position="116"/>
    </location>
    <ligand>
        <name>5-methyltetrahydropteroyltri-L-glutamate</name>
        <dbReference type="ChEBI" id="CHEBI:58207"/>
    </ligand>
</feature>
<dbReference type="InterPro" id="IPR038071">
    <property type="entry name" value="UROD/MetE-like_sf"/>
</dbReference>
<evidence type="ECO:0000256" key="13">
    <source>
        <dbReference type="PIRSR" id="PIRSR000382-2"/>
    </source>
</evidence>
<keyword evidence="10" id="KW-0486">Methionine biosynthesis</keyword>
<feature type="binding site" evidence="13">
    <location>
        <position position="649"/>
    </location>
    <ligand>
        <name>Zn(2+)</name>
        <dbReference type="ChEBI" id="CHEBI:29105"/>
        <label>1</label>
        <note>catalytic</note>
    </ligand>
</feature>
<evidence type="ECO:0000259" key="15">
    <source>
        <dbReference type="Pfam" id="PF01717"/>
    </source>
</evidence>
<feature type="domain" description="Cobalamin-independent methionine synthase MetE C-terminal/archaeal" evidence="15">
    <location>
        <begin position="432"/>
        <end position="755"/>
    </location>
</feature>
<dbReference type="InterPro" id="IPR002629">
    <property type="entry name" value="Met_Synth_C/arc"/>
</dbReference>
<comment type="function">
    <text evidence="1">Catalyzes the transfer of a methyl group from 5-methyltetrahydrofolate to homocysteine resulting in methionine formation.</text>
</comment>
<feature type="binding site" evidence="12">
    <location>
        <position position="18"/>
    </location>
    <ligand>
        <name>5-methyltetrahydropteroyltri-L-glutamate</name>
        <dbReference type="ChEBI" id="CHEBI:58207"/>
    </ligand>
</feature>
<dbReference type="Pfam" id="PF08267">
    <property type="entry name" value="Meth_synt_1"/>
    <property type="match status" value="1"/>
</dbReference>
<protein>
    <recommendedName>
        <fullName evidence="4">5-methyltetrahydropteroyltriglutamate--homocysteine S-methyltransferase</fullName>
        <ecNumber evidence="4">2.1.1.14</ecNumber>
    </recommendedName>
</protein>
<feature type="domain" description="Cobalamin-independent methionine synthase MetE N-terminal" evidence="16">
    <location>
        <begin position="3"/>
        <end position="316"/>
    </location>
</feature>
<evidence type="ECO:0000256" key="9">
    <source>
        <dbReference type="ARBA" id="ARBA00022833"/>
    </source>
</evidence>
<evidence type="ECO:0000256" key="8">
    <source>
        <dbReference type="ARBA" id="ARBA00022723"/>
    </source>
</evidence>
<keyword evidence="7" id="KW-0808">Transferase</keyword>